<accession>A0A0E0GJS8</accession>
<dbReference type="AlphaFoldDB" id="A0A0E0GJS8"/>
<organism evidence="2">
    <name type="scientific">Oryza nivara</name>
    <name type="common">Indian wild rice</name>
    <name type="synonym">Oryza sativa f. spontanea</name>
    <dbReference type="NCBI Taxonomy" id="4536"/>
    <lineage>
        <taxon>Eukaryota</taxon>
        <taxon>Viridiplantae</taxon>
        <taxon>Streptophyta</taxon>
        <taxon>Embryophyta</taxon>
        <taxon>Tracheophyta</taxon>
        <taxon>Spermatophyta</taxon>
        <taxon>Magnoliopsida</taxon>
        <taxon>Liliopsida</taxon>
        <taxon>Poales</taxon>
        <taxon>Poaceae</taxon>
        <taxon>BOP clade</taxon>
        <taxon>Oryzoideae</taxon>
        <taxon>Oryzeae</taxon>
        <taxon>Oryzinae</taxon>
        <taxon>Oryza</taxon>
    </lineage>
</organism>
<dbReference type="HOGENOM" id="CLU_104815_0_0_1"/>
<dbReference type="Proteomes" id="UP000006591">
    <property type="component" value="Chromosome 3"/>
</dbReference>
<protein>
    <submittedName>
        <fullName evidence="2">Uncharacterized protein</fullName>
    </submittedName>
</protein>
<evidence type="ECO:0000256" key="1">
    <source>
        <dbReference type="SAM" id="MobiDB-lite"/>
    </source>
</evidence>
<reference evidence="2" key="2">
    <citation type="submission" date="2018-04" db="EMBL/GenBank/DDBJ databases">
        <title>OnivRS2 (Oryza nivara Reference Sequence Version 2).</title>
        <authorList>
            <person name="Zhang J."/>
            <person name="Kudrna D."/>
            <person name="Lee S."/>
            <person name="Talag J."/>
            <person name="Rajasekar S."/>
            <person name="Welchert J."/>
            <person name="Hsing Y.-I."/>
            <person name="Wing R.A."/>
        </authorList>
    </citation>
    <scope>NUCLEOTIDE SEQUENCE [LARGE SCALE GENOMIC DNA]</scope>
    <source>
        <strain evidence="2">SL10</strain>
    </source>
</reference>
<feature type="compositionally biased region" description="Basic and acidic residues" evidence="1">
    <location>
        <begin position="86"/>
        <end position="99"/>
    </location>
</feature>
<feature type="compositionally biased region" description="Polar residues" evidence="1">
    <location>
        <begin position="160"/>
        <end position="173"/>
    </location>
</feature>
<dbReference type="EnsemblPlants" id="ONIVA03G11400.1">
    <property type="protein sequence ID" value="ONIVA03G11400.1"/>
    <property type="gene ID" value="ONIVA03G11400"/>
</dbReference>
<evidence type="ECO:0000313" key="2">
    <source>
        <dbReference type="EnsemblPlants" id="ONIVA03G11400.1"/>
    </source>
</evidence>
<proteinExistence type="predicted"/>
<evidence type="ECO:0000313" key="3">
    <source>
        <dbReference type="Proteomes" id="UP000006591"/>
    </source>
</evidence>
<keyword evidence="3" id="KW-1185">Reference proteome</keyword>
<sequence>MDDSIRQALSEYQMCTLCIIARFDRRCGGRGWRSAGEELGGGAQARAVASLSSTGRPHLLDGDAWREGLAGWCAAVGDVVTELNRSPDREELGVEDRCGGHGRRPAGEELGGGAQAREAMSPSSTGRPHLLDDGAWGEGPAGRCARRRHRARPAIPIFSPRNTQEGQSLSPVSSRELGESSDGGLPRPPDELGTIAAPRSVALSPGWSRSWSGRDRWRGPLHIGVGVQRPW</sequence>
<name>A0A0E0GJS8_ORYNI</name>
<reference evidence="2" key="1">
    <citation type="submission" date="2015-04" db="UniProtKB">
        <authorList>
            <consortium name="EnsemblPlants"/>
        </authorList>
    </citation>
    <scope>IDENTIFICATION</scope>
    <source>
        <strain evidence="2">SL10</strain>
    </source>
</reference>
<feature type="region of interest" description="Disordered" evidence="1">
    <location>
        <begin position="86"/>
        <end position="219"/>
    </location>
</feature>
<dbReference type="Gramene" id="ONIVA03G11400.1">
    <property type="protein sequence ID" value="ONIVA03G11400.1"/>
    <property type="gene ID" value="ONIVA03G11400"/>
</dbReference>